<dbReference type="AlphaFoldDB" id="A0A081KFM1"/>
<organism evidence="2 3">
    <name type="scientific">Endozoicomonas elysicola</name>
    <dbReference type="NCBI Taxonomy" id="305900"/>
    <lineage>
        <taxon>Bacteria</taxon>
        <taxon>Pseudomonadati</taxon>
        <taxon>Pseudomonadota</taxon>
        <taxon>Gammaproteobacteria</taxon>
        <taxon>Oceanospirillales</taxon>
        <taxon>Endozoicomonadaceae</taxon>
        <taxon>Endozoicomonas</taxon>
    </lineage>
</organism>
<dbReference type="Proteomes" id="UP000027997">
    <property type="component" value="Unassembled WGS sequence"/>
</dbReference>
<evidence type="ECO:0000313" key="2">
    <source>
        <dbReference type="EMBL" id="KEI72947.1"/>
    </source>
</evidence>
<feature type="region of interest" description="Disordered" evidence="1">
    <location>
        <begin position="66"/>
        <end position="110"/>
    </location>
</feature>
<gene>
    <name evidence="2" type="ORF">GV64_21475</name>
</gene>
<name>A0A081KFM1_9GAMM</name>
<feature type="compositionally biased region" description="Polar residues" evidence="1">
    <location>
        <begin position="1"/>
        <end position="13"/>
    </location>
</feature>
<feature type="compositionally biased region" description="Basic and acidic residues" evidence="1">
    <location>
        <begin position="159"/>
        <end position="171"/>
    </location>
</feature>
<protein>
    <submittedName>
        <fullName evidence="2">Uncharacterized protein</fullName>
    </submittedName>
</protein>
<sequence length="180" mass="20673">MPGQRGTETSEQTFKPLGAREKKESIPFDDSDNQISELFSLINITSDPNHKDGNLLKPVAVYTRQHSAPEKVGGNCKDISESNPIHQDRVVSKTRKRQRLEMPEDTSQKFASFPKRHHLRPEMSYTATRDMRFIFTPQAPVTHSPQQMDSLPFDMKFFEERDMGSDRRNAEKTQLPEGKP</sequence>
<evidence type="ECO:0000313" key="3">
    <source>
        <dbReference type="Proteomes" id="UP000027997"/>
    </source>
</evidence>
<keyword evidence="3" id="KW-1185">Reference proteome</keyword>
<accession>A0A081KFM1</accession>
<dbReference type="EMBL" id="JOJP01000001">
    <property type="protein sequence ID" value="KEI72947.1"/>
    <property type="molecule type" value="Genomic_DNA"/>
</dbReference>
<proteinExistence type="predicted"/>
<feature type="region of interest" description="Disordered" evidence="1">
    <location>
        <begin position="1"/>
        <end position="30"/>
    </location>
</feature>
<feature type="region of interest" description="Disordered" evidence="1">
    <location>
        <begin position="159"/>
        <end position="180"/>
    </location>
</feature>
<comment type="caution">
    <text evidence="2">The sequence shown here is derived from an EMBL/GenBank/DDBJ whole genome shotgun (WGS) entry which is preliminary data.</text>
</comment>
<evidence type="ECO:0000256" key="1">
    <source>
        <dbReference type="SAM" id="MobiDB-lite"/>
    </source>
</evidence>
<reference evidence="2 3" key="1">
    <citation type="submission" date="2014-06" db="EMBL/GenBank/DDBJ databases">
        <title>Whole Genome Sequences of Three Symbiotic Endozoicomonas Bacteria.</title>
        <authorList>
            <person name="Neave M.J."/>
            <person name="Apprill A."/>
            <person name="Voolstra C.R."/>
        </authorList>
    </citation>
    <scope>NUCLEOTIDE SEQUENCE [LARGE SCALE GENOMIC DNA]</scope>
    <source>
        <strain evidence="2 3">DSM 22380</strain>
    </source>
</reference>